<evidence type="ECO:0000313" key="1">
    <source>
        <dbReference type="EMBL" id="KAK2574704.1"/>
    </source>
</evidence>
<feature type="non-terminal residue" evidence="1">
    <location>
        <position position="1"/>
    </location>
</feature>
<organism evidence="1 2">
    <name type="scientific">Odynerus spinipes</name>
    <dbReference type="NCBI Taxonomy" id="1348599"/>
    <lineage>
        <taxon>Eukaryota</taxon>
        <taxon>Metazoa</taxon>
        <taxon>Ecdysozoa</taxon>
        <taxon>Arthropoda</taxon>
        <taxon>Hexapoda</taxon>
        <taxon>Insecta</taxon>
        <taxon>Pterygota</taxon>
        <taxon>Neoptera</taxon>
        <taxon>Endopterygota</taxon>
        <taxon>Hymenoptera</taxon>
        <taxon>Apocrita</taxon>
        <taxon>Aculeata</taxon>
        <taxon>Vespoidea</taxon>
        <taxon>Vespidae</taxon>
        <taxon>Eumeninae</taxon>
        <taxon>Odynerus</taxon>
    </lineage>
</organism>
<evidence type="ECO:0000313" key="2">
    <source>
        <dbReference type="Proteomes" id="UP001258017"/>
    </source>
</evidence>
<gene>
    <name evidence="1" type="ORF">KPH14_012926</name>
</gene>
<sequence>MTPSSNSTHRGRPTKMKPLAIREYNIGKSGIDRSDQMVSYATNIRKTIKWYRKLAIYLLLVTEWLSSKDTVPNPNRPKRRNLSHHLKIRKNQQGKPVRKMCVLCYKKKRKMVERQQARKNLKKTTTYCLNCPKSPQMCLDCFNE</sequence>
<dbReference type="EMBL" id="JAIFRP010005211">
    <property type="protein sequence ID" value="KAK2574704.1"/>
    <property type="molecule type" value="Genomic_DNA"/>
</dbReference>
<dbReference type="AlphaFoldDB" id="A0AAD9R823"/>
<keyword evidence="2" id="KW-1185">Reference proteome</keyword>
<reference evidence="1" key="1">
    <citation type="submission" date="2021-08" db="EMBL/GenBank/DDBJ databases">
        <authorList>
            <person name="Misof B."/>
            <person name="Oliver O."/>
            <person name="Podsiadlowski L."/>
            <person name="Donath A."/>
            <person name="Peters R."/>
            <person name="Mayer C."/>
            <person name="Rust J."/>
            <person name="Gunkel S."/>
            <person name="Lesny P."/>
            <person name="Martin S."/>
            <person name="Oeyen J.P."/>
            <person name="Petersen M."/>
            <person name="Panagiotis P."/>
            <person name="Wilbrandt J."/>
            <person name="Tanja T."/>
        </authorList>
    </citation>
    <scope>NUCLEOTIDE SEQUENCE</scope>
    <source>
        <strain evidence="1">GBR_01_08_01A</strain>
        <tissue evidence="1">Thorax + abdomen</tissue>
    </source>
</reference>
<protein>
    <recommendedName>
        <fullName evidence="3">PiggyBac transposable element-derived protein 4 C-terminal zinc-ribbon domain-containing protein</fullName>
    </recommendedName>
</protein>
<proteinExistence type="predicted"/>
<name>A0AAD9R823_9HYME</name>
<comment type="caution">
    <text evidence="1">The sequence shown here is derived from an EMBL/GenBank/DDBJ whole genome shotgun (WGS) entry which is preliminary data.</text>
</comment>
<dbReference type="Proteomes" id="UP001258017">
    <property type="component" value="Unassembled WGS sequence"/>
</dbReference>
<reference evidence="1" key="2">
    <citation type="journal article" date="2023" name="Commun. Biol.">
        <title>Intrasexual cuticular hydrocarbon dimorphism in a wasp sheds light on hydrocarbon biosynthesis genes in Hymenoptera.</title>
        <authorList>
            <person name="Moris V.C."/>
            <person name="Podsiadlowski L."/>
            <person name="Martin S."/>
            <person name="Oeyen J.P."/>
            <person name="Donath A."/>
            <person name="Petersen M."/>
            <person name="Wilbrandt J."/>
            <person name="Misof B."/>
            <person name="Liedtke D."/>
            <person name="Thamm M."/>
            <person name="Scheiner R."/>
            <person name="Schmitt T."/>
            <person name="Niehuis O."/>
        </authorList>
    </citation>
    <scope>NUCLEOTIDE SEQUENCE</scope>
    <source>
        <strain evidence="1">GBR_01_08_01A</strain>
    </source>
</reference>
<evidence type="ECO:0008006" key="3">
    <source>
        <dbReference type="Google" id="ProtNLM"/>
    </source>
</evidence>
<accession>A0AAD9R823</accession>